<accession>A0A6J4TY53</accession>
<gene>
    <name evidence="2" type="ORF">AVDCRST_MAG85-4059</name>
</gene>
<dbReference type="InterPro" id="IPR029063">
    <property type="entry name" value="SAM-dependent_MTases_sf"/>
</dbReference>
<dbReference type="EMBL" id="CADCVT010000459">
    <property type="protein sequence ID" value="CAA9535394.1"/>
    <property type="molecule type" value="Genomic_DNA"/>
</dbReference>
<name>A0A6J4TY53_9ACTN</name>
<evidence type="ECO:0000259" key="1">
    <source>
        <dbReference type="Pfam" id="PF08241"/>
    </source>
</evidence>
<evidence type="ECO:0000313" key="2">
    <source>
        <dbReference type="EMBL" id="CAA9535394.1"/>
    </source>
</evidence>
<organism evidence="2">
    <name type="scientific">uncultured Solirubrobacteraceae bacterium</name>
    <dbReference type="NCBI Taxonomy" id="1162706"/>
    <lineage>
        <taxon>Bacteria</taxon>
        <taxon>Bacillati</taxon>
        <taxon>Actinomycetota</taxon>
        <taxon>Thermoleophilia</taxon>
        <taxon>Solirubrobacterales</taxon>
        <taxon>Solirubrobacteraceae</taxon>
        <taxon>environmental samples</taxon>
    </lineage>
</organism>
<dbReference type="GO" id="GO:0008757">
    <property type="term" value="F:S-adenosylmethionine-dependent methyltransferase activity"/>
    <property type="evidence" value="ECO:0007669"/>
    <property type="project" value="InterPro"/>
</dbReference>
<protein>
    <recommendedName>
        <fullName evidence="1">Methyltransferase type 11 domain-containing protein</fullName>
    </recommendedName>
</protein>
<dbReference type="Pfam" id="PF08241">
    <property type="entry name" value="Methyltransf_11"/>
    <property type="match status" value="1"/>
</dbReference>
<proteinExistence type="predicted"/>
<dbReference type="SUPFAM" id="SSF53335">
    <property type="entry name" value="S-adenosyl-L-methionine-dependent methyltransferases"/>
    <property type="match status" value="1"/>
</dbReference>
<feature type="domain" description="Methyltransferase type 11" evidence="1">
    <location>
        <begin position="39"/>
        <end position="118"/>
    </location>
</feature>
<dbReference type="InterPro" id="IPR013216">
    <property type="entry name" value="Methyltransf_11"/>
</dbReference>
<sequence length="258" mass="28822">MTELYDTFGVGYSGKRRSDPRIAAAIHGALGDAESVVNVGAGAGSYEPRDRTVIAVEPSAVMREQRPPELPRALAGSAEALPLGDKSVDAAMGVLTDHHWTDRPAGMRELCRVARNRVVLFTFDPALWDLFWLNTEYLPGFEQLIEPEYREPGFWRDELRELLGGDVRFVEVPVPHDCVDGFYGAYWRRPHAYLDPEVRASISVCRKLHRDEVAAAVERLRGDLESGRWAEVHRGLLDLPQLELGYKLVVADLGSGDR</sequence>
<dbReference type="Gene3D" id="3.40.50.150">
    <property type="entry name" value="Vaccinia Virus protein VP39"/>
    <property type="match status" value="1"/>
</dbReference>
<dbReference type="AlphaFoldDB" id="A0A6J4TY53"/>
<reference evidence="2" key="1">
    <citation type="submission" date="2020-02" db="EMBL/GenBank/DDBJ databases">
        <authorList>
            <person name="Meier V. D."/>
        </authorList>
    </citation>
    <scope>NUCLEOTIDE SEQUENCE</scope>
    <source>
        <strain evidence="2">AVDCRST_MAG85</strain>
    </source>
</reference>